<dbReference type="GeneID" id="88848679"/>
<reference evidence="2" key="1">
    <citation type="submission" date="2018-11" db="EMBL/GenBank/DDBJ databases">
        <title>Comparative genomics of Parolsenella catena and Libanicoccus massiliensis: Reclassification of Libanicoccus massiliensis as Parolsenella massiliensis comb. nov.</title>
        <authorList>
            <person name="Sakamoto M."/>
            <person name="Ikeyama N."/>
            <person name="Murakami T."/>
            <person name="Mori H."/>
            <person name="Yuki M."/>
            <person name="Ohkuma M."/>
        </authorList>
    </citation>
    <scope>NUCLEOTIDE SEQUENCE [LARGE SCALE GENOMIC DNA]</scope>
    <source>
        <strain evidence="2">JCM 31932</strain>
    </source>
</reference>
<dbReference type="RefSeq" id="WP_126421410.1">
    <property type="nucleotide sequence ID" value="NZ_AP019367.1"/>
</dbReference>
<evidence type="ECO:0008006" key="3">
    <source>
        <dbReference type="Google" id="ProtNLM"/>
    </source>
</evidence>
<name>A0A3G9K146_9ACTN</name>
<sequence>MHAPLILSHETALLYHRAARLAQARGRELRLGDARASAPAHARTIARQLGLVTPLDVIGTSSRSKSLSVHAARGGIPSSQLAPIAADVLACSPQLALCQIAGSCGSTALGLYAFEATGTFAIDKSAQAGFENDLAPLTSTSEILECLGQLEHGADSRWVRELRRLLGYLTDGATSPAEAKLALAIGSPRSMGGQGLPRPELNIDIPLGHKLAMLTDKQSVRPDLLWHEWGLALDYLGQIHADPRRMEQDVGRDNAISALGLHHIRVTKLQLQRPDLYRGLMDELRMRLGARQHMPTPKVMAKQESLRHLLFGTARDDGFGPIIF</sequence>
<dbReference type="AlphaFoldDB" id="A0A3G9K146"/>
<keyword evidence="2" id="KW-1185">Reference proteome</keyword>
<dbReference type="OrthoDB" id="3190886at2"/>
<dbReference type="Proteomes" id="UP000273154">
    <property type="component" value="Chromosome"/>
</dbReference>
<evidence type="ECO:0000313" key="1">
    <source>
        <dbReference type="EMBL" id="BBH49956.1"/>
    </source>
</evidence>
<protein>
    <recommendedName>
        <fullName evidence="3">DUF559 domain-containing protein</fullName>
    </recommendedName>
</protein>
<dbReference type="KEGG" id="pcat:Pcatena_05430"/>
<evidence type="ECO:0000313" key="2">
    <source>
        <dbReference type="Proteomes" id="UP000273154"/>
    </source>
</evidence>
<organism evidence="1 2">
    <name type="scientific">Parolsenella catena</name>
    <dbReference type="NCBI Taxonomy" id="2003188"/>
    <lineage>
        <taxon>Bacteria</taxon>
        <taxon>Bacillati</taxon>
        <taxon>Actinomycetota</taxon>
        <taxon>Coriobacteriia</taxon>
        <taxon>Coriobacteriales</taxon>
        <taxon>Atopobiaceae</taxon>
        <taxon>Parolsenella</taxon>
    </lineage>
</organism>
<dbReference type="EMBL" id="AP019367">
    <property type="protein sequence ID" value="BBH49956.1"/>
    <property type="molecule type" value="Genomic_DNA"/>
</dbReference>
<accession>A0A3G9K146</accession>
<proteinExistence type="predicted"/>
<gene>
    <name evidence="1" type="ORF">Pcatena_05430</name>
</gene>